<dbReference type="EMBL" id="FPAA01000011">
    <property type="protein sequence ID" value="SFS93093.1"/>
    <property type="molecule type" value="Genomic_DNA"/>
</dbReference>
<evidence type="ECO:0000256" key="6">
    <source>
        <dbReference type="HAMAP-Rule" id="MF_00337"/>
    </source>
</evidence>
<keyword evidence="4 6" id="KW-0378">Hydrolase</keyword>
<keyword evidence="5 6" id="KW-0269">Exonuclease</keyword>
<dbReference type="HAMAP" id="MF_00337">
    <property type="entry name" value="Exonuc_7_S"/>
    <property type="match status" value="1"/>
</dbReference>
<protein>
    <recommendedName>
        <fullName evidence="6">Exodeoxyribonuclease 7 small subunit</fullName>
        <ecNumber evidence="6">3.1.11.6</ecNumber>
    </recommendedName>
    <alternativeName>
        <fullName evidence="6">Exodeoxyribonuclease VII small subunit</fullName>
        <shortName evidence="6">Exonuclease VII small subunit</shortName>
    </alternativeName>
</protein>
<comment type="subcellular location">
    <subcellularLocation>
        <location evidence="6">Cytoplasm</location>
    </subcellularLocation>
</comment>
<accession>A0A1I6TV35</accession>
<dbReference type="RefSeq" id="WP_091838445.1">
    <property type="nucleotide sequence ID" value="NZ_FPAA01000011.1"/>
</dbReference>
<dbReference type="NCBIfam" id="TIGR01280">
    <property type="entry name" value="xseB"/>
    <property type="match status" value="1"/>
</dbReference>
<dbReference type="AlphaFoldDB" id="A0A1I6TV35"/>
<organism evidence="7 8">
    <name type="scientific">Marininema halotolerans</name>
    <dbReference type="NCBI Taxonomy" id="1155944"/>
    <lineage>
        <taxon>Bacteria</taxon>
        <taxon>Bacillati</taxon>
        <taxon>Bacillota</taxon>
        <taxon>Bacilli</taxon>
        <taxon>Bacillales</taxon>
        <taxon>Thermoactinomycetaceae</taxon>
        <taxon>Marininema</taxon>
    </lineage>
</organism>
<dbReference type="OrthoDB" id="9798666at2"/>
<evidence type="ECO:0000256" key="2">
    <source>
        <dbReference type="ARBA" id="ARBA00022490"/>
    </source>
</evidence>
<dbReference type="GO" id="GO:0009318">
    <property type="term" value="C:exodeoxyribonuclease VII complex"/>
    <property type="evidence" value="ECO:0007669"/>
    <property type="project" value="UniProtKB-UniRule"/>
</dbReference>
<evidence type="ECO:0000313" key="8">
    <source>
        <dbReference type="Proteomes" id="UP000198660"/>
    </source>
</evidence>
<dbReference type="Proteomes" id="UP000198660">
    <property type="component" value="Unassembled WGS sequence"/>
</dbReference>
<keyword evidence="8" id="KW-1185">Reference proteome</keyword>
<dbReference type="PANTHER" id="PTHR34137:SF1">
    <property type="entry name" value="EXODEOXYRIBONUCLEASE 7 SMALL SUBUNIT"/>
    <property type="match status" value="1"/>
</dbReference>
<evidence type="ECO:0000256" key="4">
    <source>
        <dbReference type="ARBA" id="ARBA00022801"/>
    </source>
</evidence>
<evidence type="ECO:0000313" key="7">
    <source>
        <dbReference type="EMBL" id="SFS93093.1"/>
    </source>
</evidence>
<evidence type="ECO:0000256" key="5">
    <source>
        <dbReference type="ARBA" id="ARBA00022839"/>
    </source>
</evidence>
<dbReference type="InterPro" id="IPR037004">
    <property type="entry name" value="Exonuc_VII_ssu_sf"/>
</dbReference>
<dbReference type="GO" id="GO:0005829">
    <property type="term" value="C:cytosol"/>
    <property type="evidence" value="ECO:0007669"/>
    <property type="project" value="TreeGrafter"/>
</dbReference>
<comment type="similarity">
    <text evidence="1 6">Belongs to the XseB family.</text>
</comment>
<dbReference type="EC" id="3.1.11.6" evidence="6"/>
<evidence type="ECO:0000256" key="1">
    <source>
        <dbReference type="ARBA" id="ARBA00009998"/>
    </source>
</evidence>
<dbReference type="GO" id="GO:0008855">
    <property type="term" value="F:exodeoxyribonuclease VII activity"/>
    <property type="evidence" value="ECO:0007669"/>
    <property type="project" value="UniProtKB-UniRule"/>
</dbReference>
<comment type="catalytic activity">
    <reaction evidence="6">
        <text>Exonucleolytic cleavage in either 5'- to 3'- or 3'- to 5'-direction to yield nucleoside 5'-phosphates.</text>
        <dbReference type="EC" id="3.1.11.6"/>
    </reaction>
</comment>
<dbReference type="GO" id="GO:0006308">
    <property type="term" value="P:DNA catabolic process"/>
    <property type="evidence" value="ECO:0007669"/>
    <property type="project" value="UniProtKB-UniRule"/>
</dbReference>
<keyword evidence="3 6" id="KW-0540">Nuclease</keyword>
<keyword evidence="2 6" id="KW-0963">Cytoplasm</keyword>
<comment type="function">
    <text evidence="6">Bidirectionally degrades single-stranded DNA into large acid-insoluble oligonucleotides, which are then degraded further into small acid-soluble oligonucleotides.</text>
</comment>
<dbReference type="Pfam" id="PF02609">
    <property type="entry name" value="Exonuc_VII_S"/>
    <property type="match status" value="1"/>
</dbReference>
<dbReference type="PANTHER" id="PTHR34137">
    <property type="entry name" value="EXODEOXYRIBONUCLEASE 7 SMALL SUBUNIT"/>
    <property type="match status" value="1"/>
</dbReference>
<sequence length="88" mass="10024">MESPDNIKPGELENLPFEVAMEQLEEVVDQLENGEVPLEEAIRLFERGMRLARLCGTKLEHLESQVEMLVQENGDWVKKPFSPEGDGE</sequence>
<comment type="subunit">
    <text evidence="6">Heterooligomer composed of large and small subunits.</text>
</comment>
<reference evidence="8" key="1">
    <citation type="submission" date="2016-10" db="EMBL/GenBank/DDBJ databases">
        <authorList>
            <person name="Varghese N."/>
            <person name="Submissions S."/>
        </authorList>
    </citation>
    <scope>NUCLEOTIDE SEQUENCE [LARGE SCALE GENOMIC DNA]</scope>
    <source>
        <strain evidence="8">DSM 45789</strain>
    </source>
</reference>
<dbReference type="Gene3D" id="1.10.287.1040">
    <property type="entry name" value="Exonuclease VII, small subunit"/>
    <property type="match status" value="1"/>
</dbReference>
<dbReference type="InterPro" id="IPR003761">
    <property type="entry name" value="Exonuc_VII_S"/>
</dbReference>
<name>A0A1I6TV35_9BACL</name>
<dbReference type="SUPFAM" id="SSF116842">
    <property type="entry name" value="XseB-like"/>
    <property type="match status" value="1"/>
</dbReference>
<evidence type="ECO:0000256" key="3">
    <source>
        <dbReference type="ARBA" id="ARBA00022722"/>
    </source>
</evidence>
<proteinExistence type="inferred from homology"/>
<gene>
    <name evidence="6" type="primary">xseB</name>
    <name evidence="7" type="ORF">SAMN05444972_111103</name>
</gene>